<accession>M0ZZK4</accession>
<dbReference type="PaxDb" id="4113-PGSC0003DMT400011446"/>
<dbReference type="Gramene" id="PGSC0003DMT400011446">
    <property type="protein sequence ID" value="PGSC0003DMT400011446"/>
    <property type="gene ID" value="PGSC0003DMG400004492"/>
</dbReference>
<protein>
    <submittedName>
        <fullName evidence="2">Uncharacterized protein</fullName>
    </submittedName>
</protein>
<evidence type="ECO:0000313" key="3">
    <source>
        <dbReference type="Proteomes" id="UP000011115"/>
    </source>
</evidence>
<dbReference type="HOGENOM" id="CLU_835220_0_0_1"/>
<keyword evidence="3" id="KW-1185">Reference proteome</keyword>
<dbReference type="InParanoid" id="M0ZZK4"/>
<evidence type="ECO:0000256" key="1">
    <source>
        <dbReference type="SAM" id="MobiDB-lite"/>
    </source>
</evidence>
<proteinExistence type="predicted"/>
<dbReference type="AlphaFoldDB" id="M0ZZK4"/>
<organism evidence="2 3">
    <name type="scientific">Solanum tuberosum</name>
    <name type="common">Potato</name>
    <dbReference type="NCBI Taxonomy" id="4113"/>
    <lineage>
        <taxon>Eukaryota</taxon>
        <taxon>Viridiplantae</taxon>
        <taxon>Streptophyta</taxon>
        <taxon>Embryophyta</taxon>
        <taxon>Tracheophyta</taxon>
        <taxon>Spermatophyta</taxon>
        <taxon>Magnoliopsida</taxon>
        <taxon>eudicotyledons</taxon>
        <taxon>Gunneridae</taxon>
        <taxon>Pentapetalae</taxon>
        <taxon>asterids</taxon>
        <taxon>lamiids</taxon>
        <taxon>Solanales</taxon>
        <taxon>Solanaceae</taxon>
        <taxon>Solanoideae</taxon>
        <taxon>Solaneae</taxon>
        <taxon>Solanum</taxon>
    </lineage>
</organism>
<dbReference type="EnsemblPlants" id="PGSC0003DMT400011446">
    <property type="protein sequence ID" value="PGSC0003DMT400011446"/>
    <property type="gene ID" value="PGSC0003DMG400004492"/>
</dbReference>
<reference evidence="3" key="1">
    <citation type="journal article" date="2011" name="Nature">
        <title>Genome sequence and analysis of the tuber crop potato.</title>
        <authorList>
            <consortium name="The Potato Genome Sequencing Consortium"/>
        </authorList>
    </citation>
    <scope>NUCLEOTIDE SEQUENCE [LARGE SCALE GENOMIC DNA]</scope>
    <source>
        <strain evidence="3">cv. DM1-3 516 R44</strain>
    </source>
</reference>
<evidence type="ECO:0000313" key="2">
    <source>
        <dbReference type="EnsemblPlants" id="PGSC0003DMT400011446"/>
    </source>
</evidence>
<feature type="compositionally biased region" description="Polar residues" evidence="1">
    <location>
        <begin position="233"/>
        <end position="256"/>
    </location>
</feature>
<name>M0ZZK4_SOLTU</name>
<reference evidence="2" key="2">
    <citation type="submission" date="2015-06" db="UniProtKB">
        <authorList>
            <consortium name="EnsemblPlants"/>
        </authorList>
    </citation>
    <scope>IDENTIFICATION</scope>
    <source>
        <strain evidence="2">DM1-3 516 R44</strain>
    </source>
</reference>
<dbReference type="PANTHER" id="PTHR34427:SF10">
    <property type="entry name" value="DUF4283 DOMAIN-CONTAINING PROTEIN"/>
    <property type="match status" value="1"/>
</dbReference>
<dbReference type="PANTHER" id="PTHR34427">
    <property type="entry name" value="DUF4283 DOMAIN PROTEIN"/>
    <property type="match status" value="1"/>
</dbReference>
<dbReference type="Proteomes" id="UP000011115">
    <property type="component" value="Unassembled WGS sequence"/>
</dbReference>
<feature type="region of interest" description="Disordered" evidence="1">
    <location>
        <begin position="233"/>
        <end position="273"/>
    </location>
</feature>
<sequence>MKVKLEWWNPLVGCVPSQQRQEKIWIRAIGIPLHLWSKEVFKEIGDKCGGWYITEEETELRNHLRWARIEVKNEGQKIPREVAITKQGYTFRILIWMEKVTTFEKASGKNMEDEISMAEIAKTGETLDEGFARRSDTCPIKRTGNTQRLKTSFEVINQVASLTAVDWMAHMGSGNNSNLNPREEHVRSRRQEINILSHGPAQNQKPLQQKLNTSQAQPNLEQQIKEFWKETTTVRTSSPENFNATKNLESTTTTSDAGYVGENSKKKESSLEETEGTVIVREIKGTENCKEQSIMMGNSSLEVRNWEEDEVLPLATEAAKQVVDKEKSTTVWV</sequence>